<proteinExistence type="predicted"/>
<accession>A0AAP0GI86</accession>
<evidence type="ECO:0000313" key="2">
    <source>
        <dbReference type="Proteomes" id="UP001408789"/>
    </source>
</evidence>
<dbReference type="EMBL" id="JBCNJP010008420">
    <property type="protein sequence ID" value="KAK9049109.1"/>
    <property type="molecule type" value="Genomic_DNA"/>
</dbReference>
<sequence length="150" mass="17035">MRRTLFPLIRLLRLEDSIQQGGLPAAGSVLETGRAFTAKGIQFLEYVRKESVDLLISESGMEIDKKMLEKVDMKQRRSRLTYAFTSMDDQSSWRGQPCYLEGRIEESKEACEKFAKEVTLVQDFGRGLAGKLQVQDGKRQCQGSMWSSTT</sequence>
<reference evidence="1 2" key="1">
    <citation type="submission" date="2024-04" db="EMBL/GenBank/DDBJ databases">
        <title>The reference genome of an endangered Asteraceae, Deinandra increscens subsp. villosa, native to the Central Coast of California.</title>
        <authorList>
            <person name="Guilliams M."/>
            <person name="Hasenstab-Lehman K."/>
            <person name="Meyer R."/>
            <person name="Mcevoy S."/>
        </authorList>
    </citation>
    <scope>NUCLEOTIDE SEQUENCE [LARGE SCALE GENOMIC DNA]</scope>
    <source>
        <tissue evidence="1">Leaf</tissue>
    </source>
</reference>
<gene>
    <name evidence="1" type="ORF">SSX86_031924</name>
</gene>
<dbReference type="Proteomes" id="UP001408789">
    <property type="component" value="Unassembled WGS sequence"/>
</dbReference>
<dbReference type="PANTHER" id="PTHR36011:SF1">
    <property type="entry name" value="BAT2 DOMAIN PROTEIN"/>
    <property type="match status" value="1"/>
</dbReference>
<keyword evidence="2" id="KW-1185">Reference proteome</keyword>
<name>A0AAP0GI86_9ASTR</name>
<dbReference type="PANTHER" id="PTHR36011">
    <property type="entry name" value="BAT2 DOMAIN PROTEIN"/>
    <property type="match status" value="1"/>
</dbReference>
<organism evidence="1 2">
    <name type="scientific">Deinandra increscens subsp. villosa</name>
    <dbReference type="NCBI Taxonomy" id="3103831"/>
    <lineage>
        <taxon>Eukaryota</taxon>
        <taxon>Viridiplantae</taxon>
        <taxon>Streptophyta</taxon>
        <taxon>Embryophyta</taxon>
        <taxon>Tracheophyta</taxon>
        <taxon>Spermatophyta</taxon>
        <taxon>Magnoliopsida</taxon>
        <taxon>eudicotyledons</taxon>
        <taxon>Gunneridae</taxon>
        <taxon>Pentapetalae</taxon>
        <taxon>asterids</taxon>
        <taxon>campanulids</taxon>
        <taxon>Asterales</taxon>
        <taxon>Asteraceae</taxon>
        <taxon>Asteroideae</taxon>
        <taxon>Heliantheae alliance</taxon>
        <taxon>Madieae</taxon>
        <taxon>Madiinae</taxon>
        <taxon>Deinandra</taxon>
    </lineage>
</organism>
<comment type="caution">
    <text evidence="1">The sequence shown here is derived from an EMBL/GenBank/DDBJ whole genome shotgun (WGS) entry which is preliminary data.</text>
</comment>
<evidence type="ECO:0000313" key="1">
    <source>
        <dbReference type="EMBL" id="KAK9049109.1"/>
    </source>
</evidence>
<dbReference type="AlphaFoldDB" id="A0AAP0GI86"/>
<protein>
    <submittedName>
        <fullName evidence="1">Uncharacterized protein</fullName>
    </submittedName>
</protein>